<dbReference type="EMBL" id="CP000477">
    <property type="protein sequence ID" value="ABK14450.1"/>
    <property type="molecule type" value="Genomic_DNA"/>
</dbReference>
<keyword evidence="6" id="KW-1185">Reference proteome</keyword>
<dbReference type="AlphaFoldDB" id="A0B6X6"/>
<accession>A0B6X6</accession>
<gene>
    <name evidence="5" type="ordered locus">Mthe_0660</name>
</gene>
<keyword evidence="4" id="KW-0472">Membrane</keyword>
<dbReference type="KEGG" id="mtp:Mthe_0660"/>
<dbReference type="HOGENOM" id="CLU_054902_1_1_2"/>
<dbReference type="PANTHER" id="PTHR10806:SF6">
    <property type="entry name" value="SIGNAL PEPTIDASE COMPLEX CATALYTIC SUBUNIT SEC11"/>
    <property type="match status" value="1"/>
</dbReference>
<dbReference type="InterPro" id="IPR019533">
    <property type="entry name" value="Peptidase_S26"/>
</dbReference>
<keyword evidence="2" id="KW-0812">Transmembrane</keyword>
<evidence type="ECO:0000313" key="6">
    <source>
        <dbReference type="Proteomes" id="UP000000674"/>
    </source>
</evidence>
<dbReference type="STRING" id="349307.Mthe_0660"/>
<protein>
    <submittedName>
        <fullName evidence="5">Signal sequence peptidase</fullName>
    </submittedName>
</protein>
<dbReference type="SUPFAM" id="SSF51306">
    <property type="entry name" value="LexA/Signal peptidase"/>
    <property type="match status" value="1"/>
</dbReference>
<dbReference type="CDD" id="cd06530">
    <property type="entry name" value="S26_SPase_I"/>
    <property type="match status" value="1"/>
</dbReference>
<evidence type="ECO:0000313" key="5">
    <source>
        <dbReference type="EMBL" id="ABK14450.1"/>
    </source>
</evidence>
<dbReference type="MEROPS" id="S26.017"/>
<name>A0B6X6_METTP</name>
<reference evidence="5 6" key="1">
    <citation type="submission" date="2006-10" db="EMBL/GenBank/DDBJ databases">
        <title>Complete sequence of Methanosaeta thermophila PT.</title>
        <authorList>
            <consortium name="US DOE Joint Genome Institute"/>
            <person name="Copeland A."/>
            <person name="Lucas S."/>
            <person name="Lapidus A."/>
            <person name="Barry K."/>
            <person name="Detter J.C."/>
            <person name="Glavina del Rio T."/>
            <person name="Hammon N."/>
            <person name="Israni S."/>
            <person name="Pitluck S."/>
            <person name="Chain P."/>
            <person name="Malfatti S."/>
            <person name="Shin M."/>
            <person name="Vergez L."/>
            <person name="Schmutz J."/>
            <person name="Larimer F."/>
            <person name="Land M."/>
            <person name="Hauser L."/>
            <person name="Kyrpides N."/>
            <person name="Kim E."/>
            <person name="Smith K.S."/>
            <person name="Ingram-Smith C."/>
            <person name="Richardson P."/>
        </authorList>
    </citation>
    <scope>NUCLEOTIDE SEQUENCE [LARGE SCALE GENOMIC DNA]</scope>
    <source>
        <strain evidence="6">DSM 6194 / JCM 14653 / NBRC 101360 / PT</strain>
    </source>
</reference>
<sequence length="219" mass="24474">MLLGLWTPMVAVESGSMVPNMNIGDIIIVQGISRTDVITWEEGKARGYRSFNNPGDVILYRPYGKEKLGVLDIIPGILGIGSSGDKATPIIHRAMRWVEMGEPMWDGGPPAPFAGYITKGDHNEVIDQMAGRILGVPNYAYIREHPERFRETADGILIDRETGLVIYSHGNTSYVTDGISYLTPVRKEWVIGVARYRIPYVGYIRLIPEMIVDWIRGII</sequence>
<organism evidence="5 6">
    <name type="scientific">Methanothrix thermoacetophila (strain DSM 6194 / JCM 14653 / NBRC 101360 / PT)</name>
    <name type="common">Methanosaeta thermophila</name>
    <dbReference type="NCBI Taxonomy" id="349307"/>
    <lineage>
        <taxon>Archaea</taxon>
        <taxon>Methanobacteriati</taxon>
        <taxon>Methanobacteriota</taxon>
        <taxon>Stenosarchaea group</taxon>
        <taxon>Methanomicrobia</taxon>
        <taxon>Methanotrichales</taxon>
        <taxon>Methanotrichaceae</taxon>
        <taxon>Methanothrix</taxon>
    </lineage>
</organism>
<evidence type="ECO:0000256" key="4">
    <source>
        <dbReference type="ARBA" id="ARBA00023136"/>
    </source>
</evidence>
<dbReference type="Proteomes" id="UP000000674">
    <property type="component" value="Chromosome"/>
</dbReference>
<dbReference type="GO" id="GO:0004252">
    <property type="term" value="F:serine-type endopeptidase activity"/>
    <property type="evidence" value="ECO:0007669"/>
    <property type="project" value="InterPro"/>
</dbReference>
<proteinExistence type="predicted"/>
<dbReference type="GO" id="GO:0006465">
    <property type="term" value="P:signal peptide processing"/>
    <property type="evidence" value="ECO:0007669"/>
    <property type="project" value="InterPro"/>
</dbReference>
<keyword evidence="3" id="KW-1133">Transmembrane helix</keyword>
<evidence type="ECO:0000256" key="3">
    <source>
        <dbReference type="ARBA" id="ARBA00022989"/>
    </source>
</evidence>
<dbReference type="InterPro" id="IPR001733">
    <property type="entry name" value="Peptidase_S26B"/>
</dbReference>
<evidence type="ECO:0000256" key="1">
    <source>
        <dbReference type="ARBA" id="ARBA00004370"/>
    </source>
</evidence>
<dbReference type="PANTHER" id="PTHR10806">
    <property type="entry name" value="SIGNAL PEPTIDASE COMPLEX CATALYTIC SUBUNIT SEC11"/>
    <property type="match status" value="1"/>
</dbReference>
<comment type="subcellular location">
    <subcellularLocation>
        <location evidence="1">Membrane</location>
    </subcellularLocation>
</comment>
<dbReference type="GO" id="GO:0016020">
    <property type="term" value="C:membrane"/>
    <property type="evidence" value="ECO:0007669"/>
    <property type="project" value="UniProtKB-SubCell"/>
</dbReference>
<evidence type="ECO:0000256" key="2">
    <source>
        <dbReference type="ARBA" id="ARBA00022692"/>
    </source>
</evidence>
<dbReference type="InterPro" id="IPR036286">
    <property type="entry name" value="LexA/Signal_pep-like_sf"/>
</dbReference>